<evidence type="ECO:0000256" key="1">
    <source>
        <dbReference type="SAM" id="MobiDB-lite"/>
    </source>
</evidence>
<keyword evidence="3" id="KW-1185">Reference proteome</keyword>
<protein>
    <submittedName>
        <fullName evidence="2">Helix-turn-helix domain-containing protein</fullName>
    </submittedName>
</protein>
<gene>
    <name evidence="2" type="ORF">ACFSL4_17750</name>
</gene>
<dbReference type="Pfam" id="PF13384">
    <property type="entry name" value="HTH_23"/>
    <property type="match status" value="1"/>
</dbReference>
<feature type="region of interest" description="Disordered" evidence="1">
    <location>
        <begin position="35"/>
        <end position="56"/>
    </location>
</feature>
<evidence type="ECO:0000313" key="2">
    <source>
        <dbReference type="EMBL" id="MFD1659989.1"/>
    </source>
</evidence>
<dbReference type="Proteomes" id="UP001597261">
    <property type="component" value="Unassembled WGS sequence"/>
</dbReference>
<accession>A0ABW4IRH4</accession>
<dbReference type="EMBL" id="JBHUDX010000048">
    <property type="protein sequence ID" value="MFD1659989.1"/>
    <property type="molecule type" value="Genomic_DNA"/>
</dbReference>
<reference evidence="3" key="1">
    <citation type="journal article" date="2019" name="Int. J. Syst. Evol. Microbiol.">
        <title>The Global Catalogue of Microorganisms (GCM) 10K type strain sequencing project: providing services to taxonomists for standard genome sequencing and annotation.</title>
        <authorList>
            <consortium name="The Broad Institute Genomics Platform"/>
            <consortium name="The Broad Institute Genome Sequencing Center for Infectious Disease"/>
            <person name="Wu L."/>
            <person name="Ma J."/>
        </authorList>
    </citation>
    <scope>NUCLEOTIDE SEQUENCE [LARGE SCALE GENOMIC DNA]</scope>
    <source>
        <strain evidence="3">CGMCC 1.12470</strain>
    </source>
</reference>
<dbReference type="RefSeq" id="WP_381083658.1">
    <property type="nucleotide sequence ID" value="NZ_JBHUDX010000048.1"/>
</dbReference>
<evidence type="ECO:0000313" key="3">
    <source>
        <dbReference type="Proteomes" id="UP001597261"/>
    </source>
</evidence>
<comment type="caution">
    <text evidence="2">The sequence shown here is derived from an EMBL/GenBank/DDBJ whole genome shotgun (WGS) entry which is preliminary data.</text>
</comment>
<name>A0ABW4IRH4_9ACTN</name>
<proteinExistence type="predicted"/>
<sequence>MAAMSREVRRIVVAHLTERGMDPAKIASELGVSRETVRRDLHNPPPPAPAAAGSDVADAEDLVLRLDEPLRESLAVLRAVCNGPDTVAQHVAAARAAIHATADTIRERPYART</sequence>
<organism evidence="2 3">
    <name type="scientific">Streptomyces caeni</name>
    <dbReference type="NCBI Taxonomy" id="2307231"/>
    <lineage>
        <taxon>Bacteria</taxon>
        <taxon>Bacillati</taxon>
        <taxon>Actinomycetota</taxon>
        <taxon>Actinomycetes</taxon>
        <taxon>Kitasatosporales</taxon>
        <taxon>Streptomycetaceae</taxon>
        <taxon>Streptomyces</taxon>
    </lineage>
</organism>